<dbReference type="NCBIfam" id="NF038012">
    <property type="entry name" value="DMT_1"/>
    <property type="match status" value="1"/>
</dbReference>
<keyword evidence="3" id="KW-1185">Reference proteome</keyword>
<reference evidence="2 3" key="1">
    <citation type="submission" date="2020-07" db="EMBL/GenBank/DDBJ databases">
        <title>Sequencing the genomes of 1000 actinobacteria strains.</title>
        <authorList>
            <person name="Klenk H.-P."/>
        </authorList>
    </citation>
    <scope>NUCLEOTIDE SEQUENCE [LARGE SCALE GENOMIC DNA]</scope>
    <source>
        <strain evidence="2 3">DSM 104001</strain>
    </source>
</reference>
<protein>
    <submittedName>
        <fullName evidence="2">Drug/metabolite transporter (DMT)-like permease</fullName>
    </submittedName>
</protein>
<feature type="transmembrane region" description="Helical" evidence="1">
    <location>
        <begin position="146"/>
        <end position="165"/>
    </location>
</feature>
<feature type="transmembrane region" description="Helical" evidence="1">
    <location>
        <begin position="115"/>
        <end position="134"/>
    </location>
</feature>
<dbReference type="PANTHER" id="PTHR40761">
    <property type="entry name" value="CONSERVED INTEGRAL MEMBRANE ALANINE VALINE AND LEUCINE RICH PROTEIN-RELATED"/>
    <property type="match status" value="1"/>
</dbReference>
<gene>
    <name evidence="2" type="ORF">GGQ55_003421</name>
</gene>
<comment type="caution">
    <text evidence="2">The sequence shown here is derived from an EMBL/GenBank/DDBJ whole genome shotgun (WGS) entry which is preliminary data.</text>
</comment>
<feature type="transmembrane region" description="Helical" evidence="1">
    <location>
        <begin position="171"/>
        <end position="191"/>
    </location>
</feature>
<organism evidence="2 3">
    <name type="scientific">Petropleomorpha daqingensis</name>
    <dbReference type="NCBI Taxonomy" id="2026353"/>
    <lineage>
        <taxon>Bacteria</taxon>
        <taxon>Bacillati</taxon>
        <taxon>Actinomycetota</taxon>
        <taxon>Actinomycetes</taxon>
        <taxon>Geodermatophilales</taxon>
        <taxon>Geodermatophilaceae</taxon>
        <taxon>Petropleomorpha</taxon>
    </lineage>
</organism>
<sequence>MILPTVVGLLAAFLFAASAVLQQRASRGAIAERHDHGGHSQLTRYLPVLLLVRRLLGHPLWLIGWLTNLFGFLAQALALHFGSVALVQPLLTTQLLFTLALVSLGSRRRPLTRDWLSVLSMCAGVAIFLSVRGAAPVEGAAQRSEVLLALTASAVVVFAIVVFAQGREPTVHAATIGVAAGICFAVSAVLIKLTTTDLLDRGVLATALDWPGYALAVSTAIGLLLGQQAYAAASLPVAVAAMSVTNPLVSYLIGVLAFHVHLPTDPGTLVAVAVSLLLLFLGAVGLAHSPAIRQDVAPEVLEVSRR</sequence>
<dbReference type="PANTHER" id="PTHR40761:SF1">
    <property type="entry name" value="CONSERVED INTEGRAL MEMBRANE ALANINE VALINE AND LEUCINE RICH PROTEIN-RELATED"/>
    <property type="match status" value="1"/>
</dbReference>
<evidence type="ECO:0000313" key="2">
    <source>
        <dbReference type="EMBL" id="NYJ07143.1"/>
    </source>
</evidence>
<feature type="transmembrane region" description="Helical" evidence="1">
    <location>
        <begin position="55"/>
        <end position="74"/>
    </location>
</feature>
<dbReference type="EMBL" id="JACBZT010000001">
    <property type="protein sequence ID" value="NYJ07143.1"/>
    <property type="molecule type" value="Genomic_DNA"/>
</dbReference>
<proteinExistence type="predicted"/>
<dbReference type="RefSeq" id="WP_179718778.1">
    <property type="nucleotide sequence ID" value="NZ_JACBZT010000001.1"/>
</dbReference>
<feature type="transmembrane region" description="Helical" evidence="1">
    <location>
        <begin position="269"/>
        <end position="288"/>
    </location>
</feature>
<feature type="transmembrane region" description="Helical" evidence="1">
    <location>
        <begin position="81"/>
        <end position="103"/>
    </location>
</feature>
<keyword evidence="1" id="KW-0472">Membrane</keyword>
<feature type="transmembrane region" description="Helical" evidence="1">
    <location>
        <begin position="237"/>
        <end position="257"/>
    </location>
</feature>
<keyword evidence="1" id="KW-0812">Transmembrane</keyword>
<accession>A0A853CMC2</accession>
<keyword evidence="1" id="KW-1133">Transmembrane helix</keyword>
<dbReference type="AlphaFoldDB" id="A0A853CMC2"/>
<evidence type="ECO:0000256" key="1">
    <source>
        <dbReference type="SAM" id="Phobius"/>
    </source>
</evidence>
<evidence type="ECO:0000313" key="3">
    <source>
        <dbReference type="Proteomes" id="UP000541969"/>
    </source>
</evidence>
<feature type="transmembrane region" description="Helical" evidence="1">
    <location>
        <begin position="203"/>
        <end position="225"/>
    </location>
</feature>
<name>A0A853CMC2_9ACTN</name>
<dbReference type="Proteomes" id="UP000541969">
    <property type="component" value="Unassembled WGS sequence"/>
</dbReference>